<organism evidence="2 3">
    <name type="scientific">Oligella urethralis</name>
    <dbReference type="NCBI Taxonomy" id="90245"/>
    <lineage>
        <taxon>Bacteria</taxon>
        <taxon>Pseudomonadati</taxon>
        <taxon>Pseudomonadota</taxon>
        <taxon>Betaproteobacteria</taxon>
        <taxon>Burkholderiales</taxon>
        <taxon>Alcaligenaceae</taxon>
        <taxon>Oligella</taxon>
    </lineage>
</organism>
<feature type="domain" description="HTH psq-type" evidence="1">
    <location>
        <begin position="2"/>
        <end position="35"/>
    </location>
</feature>
<dbReference type="Proteomes" id="UP000250242">
    <property type="component" value="Unassembled WGS sequence"/>
</dbReference>
<gene>
    <name evidence="2" type="ORF">NCTC11009_01467</name>
</gene>
<evidence type="ECO:0000313" key="2">
    <source>
        <dbReference type="EMBL" id="SPY08243.1"/>
    </source>
</evidence>
<evidence type="ECO:0000259" key="1">
    <source>
        <dbReference type="Pfam" id="PF05225"/>
    </source>
</evidence>
<dbReference type="EMBL" id="UATH01000001">
    <property type="protein sequence ID" value="SPY08243.1"/>
    <property type="molecule type" value="Genomic_DNA"/>
</dbReference>
<reference evidence="2 3" key="1">
    <citation type="submission" date="2018-06" db="EMBL/GenBank/DDBJ databases">
        <authorList>
            <consortium name="Pathogen Informatics"/>
            <person name="Doyle S."/>
        </authorList>
    </citation>
    <scope>NUCLEOTIDE SEQUENCE [LARGE SCALE GENOMIC DNA]</scope>
    <source>
        <strain evidence="2 3">NCTC11009</strain>
    </source>
</reference>
<proteinExistence type="predicted"/>
<dbReference type="Pfam" id="PF05225">
    <property type="entry name" value="HTH_psq"/>
    <property type="match status" value="1"/>
</dbReference>
<dbReference type="InterPro" id="IPR007889">
    <property type="entry name" value="HTH_Psq"/>
</dbReference>
<accession>A0A2X1UWZ3</accession>
<dbReference type="AlphaFoldDB" id="A0A2X1UWZ3"/>
<dbReference type="RefSeq" id="WP_018025772.1">
    <property type="nucleotide sequence ID" value="NZ_UATH01000001.1"/>
</dbReference>
<dbReference type="GeneID" id="93428973"/>
<evidence type="ECO:0000313" key="3">
    <source>
        <dbReference type="Proteomes" id="UP000250242"/>
    </source>
</evidence>
<name>A0A2X1UWZ3_9BURK</name>
<sequence>MIEAIQQGLKEDGYEVSIAKLCRWFDVPRRTFYYQPVKKSTPESADNTFDGFNHIGDVNSLSN</sequence>
<protein>
    <recommendedName>
        <fullName evidence="1">HTH psq-type domain-containing protein</fullName>
    </recommendedName>
</protein>
<dbReference type="GO" id="GO:0003677">
    <property type="term" value="F:DNA binding"/>
    <property type="evidence" value="ECO:0007669"/>
    <property type="project" value="InterPro"/>
</dbReference>